<accession>A0ABW8TDJ3</accession>
<evidence type="ECO:0000313" key="9">
    <source>
        <dbReference type="Proteomes" id="UP001623592"/>
    </source>
</evidence>
<dbReference type="InterPro" id="IPR023214">
    <property type="entry name" value="HAD_sf"/>
</dbReference>
<evidence type="ECO:0000256" key="2">
    <source>
        <dbReference type="ARBA" id="ARBA00022490"/>
    </source>
</evidence>
<dbReference type="RefSeq" id="WP_406787245.1">
    <property type="nucleotide sequence ID" value="NZ_JBJIAA010000006.1"/>
</dbReference>
<dbReference type="Gene3D" id="3.40.50.1000">
    <property type="entry name" value="HAD superfamily/HAD-like"/>
    <property type="match status" value="1"/>
</dbReference>
<gene>
    <name evidence="8" type="ORF">ACJDT4_09125</name>
</gene>
<dbReference type="Pfam" id="PF13242">
    <property type="entry name" value="Hydrolase_like"/>
    <property type="match status" value="1"/>
</dbReference>
<evidence type="ECO:0000256" key="1">
    <source>
        <dbReference type="ARBA" id="ARBA00004496"/>
    </source>
</evidence>
<evidence type="ECO:0000313" key="8">
    <source>
        <dbReference type="EMBL" id="MFL0250581.1"/>
    </source>
</evidence>
<keyword evidence="2 7" id="KW-0963">Cytoplasm</keyword>
<dbReference type="InterPro" id="IPR004446">
    <property type="entry name" value="Heptose_bisP_phosphatase"/>
</dbReference>
<comment type="subcellular location">
    <subcellularLocation>
        <location evidence="1 7">Cytoplasm</location>
    </subcellularLocation>
</comment>
<dbReference type="PIRSF" id="PIRSF004682">
    <property type="entry name" value="GmhB"/>
    <property type="match status" value="1"/>
</dbReference>
<dbReference type="PANTHER" id="PTHR42891:SF1">
    <property type="entry name" value="D-GLYCERO-BETA-D-MANNO-HEPTOSE-1,7-BISPHOSPHATE 7-PHOSPHATASE"/>
    <property type="match status" value="1"/>
</dbReference>
<dbReference type="InterPro" id="IPR036412">
    <property type="entry name" value="HAD-like_sf"/>
</dbReference>
<dbReference type="EC" id="3.1.3.-" evidence="7"/>
<evidence type="ECO:0000256" key="5">
    <source>
        <dbReference type="ARBA" id="ARBA00023277"/>
    </source>
</evidence>
<evidence type="ECO:0000256" key="6">
    <source>
        <dbReference type="ARBA" id="ARBA00031828"/>
    </source>
</evidence>
<dbReference type="InterPro" id="IPR006543">
    <property type="entry name" value="Histidinol-phos"/>
</dbReference>
<keyword evidence="5 7" id="KW-0119">Carbohydrate metabolism</keyword>
<evidence type="ECO:0000256" key="4">
    <source>
        <dbReference type="ARBA" id="ARBA00022801"/>
    </source>
</evidence>
<comment type="caution">
    <text evidence="8">The sequence shown here is derived from an EMBL/GenBank/DDBJ whole genome shotgun (WGS) entry which is preliminary data.</text>
</comment>
<dbReference type="SUPFAM" id="SSF56784">
    <property type="entry name" value="HAD-like"/>
    <property type="match status" value="1"/>
</dbReference>
<keyword evidence="9" id="KW-1185">Reference proteome</keyword>
<dbReference type="Proteomes" id="UP001623592">
    <property type="component" value="Unassembled WGS sequence"/>
</dbReference>
<sequence length="178" mass="19925">MENKIKAVFIDRDGTMGGGSEVIYPGDFKLYSFTKEAFKILKHHKVKIFAFTNQPGISLGKATLGNFVEELLGFGLDNVYICPHSPSQHCSCRKPETGLLLKASDEYKLDFSQCMIIGDRLTDMQAAEKVYAHKILVRTGVGADSLKANKDNEKNVQIDYLAKNLLDAVKWMVVENYL</sequence>
<evidence type="ECO:0000256" key="7">
    <source>
        <dbReference type="PIRNR" id="PIRNR004682"/>
    </source>
</evidence>
<proteinExistence type="inferred from homology"/>
<dbReference type="NCBIfam" id="NF005264">
    <property type="entry name" value="PRK06769.1"/>
    <property type="match status" value="1"/>
</dbReference>
<reference evidence="8 9" key="1">
    <citation type="submission" date="2024-11" db="EMBL/GenBank/DDBJ databases">
        <authorList>
            <person name="Heng Y.C."/>
            <person name="Lim A.C.H."/>
            <person name="Lee J.K.Y."/>
            <person name="Kittelmann S."/>
        </authorList>
    </citation>
    <scope>NUCLEOTIDE SEQUENCE [LARGE SCALE GENOMIC DNA]</scope>
    <source>
        <strain evidence="8 9">WILCCON 0114</strain>
    </source>
</reference>
<protein>
    <recommendedName>
        <fullName evidence="6 7">D,D-heptose 1,7-bisphosphate phosphatase</fullName>
        <ecNumber evidence="7">3.1.3.-</ecNumber>
    </recommendedName>
</protein>
<dbReference type="NCBIfam" id="TIGR01662">
    <property type="entry name" value="HAD-SF-IIIA"/>
    <property type="match status" value="1"/>
</dbReference>
<dbReference type="GO" id="GO:0016787">
    <property type="term" value="F:hydrolase activity"/>
    <property type="evidence" value="ECO:0007669"/>
    <property type="project" value="UniProtKB-KW"/>
</dbReference>
<comment type="similarity">
    <text evidence="7">Belongs to the gmhB family.</text>
</comment>
<keyword evidence="3" id="KW-0479">Metal-binding</keyword>
<dbReference type="EMBL" id="JBJIAA010000006">
    <property type="protein sequence ID" value="MFL0250581.1"/>
    <property type="molecule type" value="Genomic_DNA"/>
</dbReference>
<name>A0ABW8TDJ3_9CLOT</name>
<keyword evidence="4 7" id="KW-0378">Hydrolase</keyword>
<dbReference type="NCBIfam" id="TIGR01656">
    <property type="entry name" value="Histidinol-ppas"/>
    <property type="match status" value="1"/>
</dbReference>
<evidence type="ECO:0000256" key="3">
    <source>
        <dbReference type="ARBA" id="ARBA00022723"/>
    </source>
</evidence>
<dbReference type="InterPro" id="IPR006549">
    <property type="entry name" value="HAD-SF_hydro_IIIA"/>
</dbReference>
<dbReference type="PANTHER" id="PTHR42891">
    <property type="entry name" value="D-GLYCERO-BETA-D-MANNO-HEPTOSE-1,7-BISPHOSPHATE 7-PHOSPHATASE"/>
    <property type="match status" value="1"/>
</dbReference>
<organism evidence="8 9">
    <name type="scientific">Clostridium neuense</name>
    <dbReference type="NCBI Taxonomy" id="1728934"/>
    <lineage>
        <taxon>Bacteria</taxon>
        <taxon>Bacillati</taxon>
        <taxon>Bacillota</taxon>
        <taxon>Clostridia</taxon>
        <taxon>Eubacteriales</taxon>
        <taxon>Clostridiaceae</taxon>
        <taxon>Clostridium</taxon>
    </lineage>
</organism>